<evidence type="ECO:0000256" key="17">
    <source>
        <dbReference type="ARBA" id="ARBA00031041"/>
    </source>
</evidence>
<comment type="pathway">
    <text evidence="1">Lipid metabolism; prostaglandin biosynthesis.</text>
</comment>
<feature type="domain" description="GST N-terminal" evidence="21">
    <location>
        <begin position="130"/>
        <end position="208"/>
    </location>
</feature>
<dbReference type="PANTHER" id="PTHR12782">
    <property type="entry name" value="MICROSOMAL PROSTAGLANDIN E SYNTHASE-2"/>
    <property type="match status" value="1"/>
</dbReference>
<dbReference type="Gene3D" id="3.40.30.10">
    <property type="entry name" value="Glutaredoxin"/>
    <property type="match status" value="1"/>
</dbReference>
<keyword evidence="13" id="KW-0275">Fatty acid biosynthesis</keyword>
<keyword evidence="11" id="KW-0443">Lipid metabolism</keyword>
<feature type="compositionally biased region" description="Polar residues" evidence="19">
    <location>
        <begin position="32"/>
        <end position="46"/>
    </location>
</feature>
<dbReference type="SFLD" id="SFLDG01203">
    <property type="entry name" value="Prostaglandin_E_synthase_like1"/>
    <property type="match status" value="1"/>
</dbReference>
<dbReference type="GO" id="GO:0050220">
    <property type="term" value="F:prostaglandin-E synthase activity"/>
    <property type="evidence" value="ECO:0007669"/>
    <property type="project" value="UniProtKB-EC"/>
</dbReference>
<comment type="catalytic activity">
    <reaction evidence="15">
        <text>prostaglandin H2 = (12S)-hydroxy-(5Z,8E,10E)-heptadecatrienoate + malonaldehyde</text>
        <dbReference type="Rhea" id="RHEA:48644"/>
        <dbReference type="ChEBI" id="CHEBI:57405"/>
        <dbReference type="ChEBI" id="CHEBI:90694"/>
        <dbReference type="ChEBI" id="CHEBI:566274"/>
    </reaction>
    <physiologicalReaction direction="left-to-right" evidence="15">
        <dbReference type="Rhea" id="RHEA:48645"/>
    </physiologicalReaction>
</comment>
<dbReference type="AlphaFoldDB" id="A0A813MHQ5"/>
<dbReference type="SUPFAM" id="SSF47616">
    <property type="entry name" value="GST C-terminal domain-like"/>
    <property type="match status" value="1"/>
</dbReference>
<keyword evidence="9" id="KW-0276">Fatty acid metabolism</keyword>
<evidence type="ECO:0000313" key="23">
    <source>
        <dbReference type="Proteomes" id="UP000663860"/>
    </source>
</evidence>
<dbReference type="SUPFAM" id="SSF52833">
    <property type="entry name" value="Thioredoxin-like"/>
    <property type="match status" value="1"/>
</dbReference>
<evidence type="ECO:0000256" key="10">
    <source>
        <dbReference type="ARBA" id="ARBA00022989"/>
    </source>
</evidence>
<evidence type="ECO:0000256" key="20">
    <source>
        <dbReference type="SAM" id="Phobius"/>
    </source>
</evidence>
<dbReference type="GO" id="GO:0012505">
    <property type="term" value="C:endomembrane system"/>
    <property type="evidence" value="ECO:0007669"/>
    <property type="project" value="UniProtKB-SubCell"/>
</dbReference>
<keyword evidence="7" id="KW-0643">Prostaglandin biosynthesis</keyword>
<feature type="compositionally biased region" description="Basic and acidic residues" evidence="19">
    <location>
        <begin position="254"/>
        <end position="268"/>
    </location>
</feature>
<dbReference type="PROSITE" id="PS51354">
    <property type="entry name" value="GLUTAREDOXIN_2"/>
    <property type="match status" value="1"/>
</dbReference>
<evidence type="ECO:0000256" key="9">
    <source>
        <dbReference type="ARBA" id="ARBA00022832"/>
    </source>
</evidence>
<dbReference type="PANTHER" id="PTHR12782:SF5">
    <property type="entry name" value="PROSTAGLANDIN E SYNTHASE 2"/>
    <property type="match status" value="1"/>
</dbReference>
<comment type="similarity">
    <text evidence="2">Belongs to the GST superfamily.</text>
</comment>
<organism evidence="22 23">
    <name type="scientific">Adineta steineri</name>
    <dbReference type="NCBI Taxonomy" id="433720"/>
    <lineage>
        <taxon>Eukaryota</taxon>
        <taxon>Metazoa</taxon>
        <taxon>Spiralia</taxon>
        <taxon>Gnathifera</taxon>
        <taxon>Rotifera</taxon>
        <taxon>Eurotatoria</taxon>
        <taxon>Bdelloidea</taxon>
        <taxon>Adinetida</taxon>
        <taxon>Adinetidae</taxon>
        <taxon>Adineta</taxon>
    </lineage>
</organism>
<evidence type="ECO:0000256" key="13">
    <source>
        <dbReference type="ARBA" id="ARBA00023160"/>
    </source>
</evidence>
<dbReference type="GO" id="GO:0001516">
    <property type="term" value="P:prostaglandin biosynthetic process"/>
    <property type="evidence" value="ECO:0007669"/>
    <property type="project" value="UniProtKB-UniPathway"/>
</dbReference>
<accession>A0A813MHQ5</accession>
<dbReference type="InterPro" id="IPR034335">
    <property type="entry name" value="PGES2_C"/>
</dbReference>
<feature type="region of interest" description="Disordered" evidence="19">
    <location>
        <begin position="32"/>
        <end position="57"/>
    </location>
</feature>
<evidence type="ECO:0000256" key="11">
    <source>
        <dbReference type="ARBA" id="ARBA00023098"/>
    </source>
</evidence>
<evidence type="ECO:0000256" key="8">
    <source>
        <dbReference type="ARBA" id="ARBA00022692"/>
    </source>
</evidence>
<sequence>MSLLFVSASRTCRSSSSRQHILLSTSRFQSTQINPEIHQTQNQQTKADYPSSSSSNSSRRYRFYFLSIAAGALIGGAYTFRQSRKYEGLMPEYITNSEQLQRKAMEARPMPPPVTKHITFDEGPRVNFPFKLTLYQYVTCPFCCKVRAYLNYNRIPYDIVEVNSVMRSETKWSIYKKVPILVIENEEIQLNDSSMIISAIESYLRMPTKRFENISKLYQSVVEKDDKGKLSFNYPNKYFLVEPLINERVDPTKQVRTEKTKDDARDNDATTTTKNVNNQSSQWFFTKLFSKSKSEHKEGLVNIGSGTVTDNETKSITSYNKSSEQYKLERKWREWVDTKFVHTLSPNIYCTLNQSLNTFRWFSQAGDWEQIFPWYQRWIIVYVGAVVMRGVAGRLRKKYNLNDDVRISLYECANEWVKAVGNKSFLGGSQPNLADLNVYGILTAIQGCEAFQDLMNNTKIQPWFERMKHSVEPHFADNRLRATT</sequence>
<evidence type="ECO:0000256" key="15">
    <source>
        <dbReference type="ARBA" id="ARBA00023930"/>
    </source>
</evidence>
<dbReference type="InterPro" id="IPR036249">
    <property type="entry name" value="Thioredoxin-like_sf"/>
</dbReference>
<evidence type="ECO:0000256" key="14">
    <source>
        <dbReference type="ARBA" id="ARBA00023235"/>
    </source>
</evidence>
<comment type="catalytic activity">
    <reaction evidence="16">
        <text>prostaglandin H2 = prostaglandin E2</text>
        <dbReference type="Rhea" id="RHEA:12893"/>
        <dbReference type="ChEBI" id="CHEBI:57405"/>
        <dbReference type="ChEBI" id="CHEBI:606564"/>
        <dbReference type="EC" id="5.3.99.3"/>
    </reaction>
    <physiologicalReaction direction="left-to-right" evidence="16">
        <dbReference type="Rhea" id="RHEA:12894"/>
    </physiologicalReaction>
</comment>
<reference evidence="22" key="1">
    <citation type="submission" date="2021-02" db="EMBL/GenBank/DDBJ databases">
        <authorList>
            <person name="Nowell W R."/>
        </authorList>
    </citation>
    <scope>NUCLEOTIDE SEQUENCE</scope>
</reference>
<feature type="transmembrane region" description="Helical" evidence="20">
    <location>
        <begin position="61"/>
        <end position="80"/>
    </location>
</feature>
<keyword evidence="10 20" id="KW-1133">Transmembrane helix</keyword>
<dbReference type="InterPro" id="IPR034334">
    <property type="entry name" value="PGES2"/>
</dbReference>
<dbReference type="GO" id="GO:0005739">
    <property type="term" value="C:mitochondrion"/>
    <property type="evidence" value="ECO:0007669"/>
    <property type="project" value="TreeGrafter"/>
</dbReference>
<evidence type="ECO:0000256" key="12">
    <source>
        <dbReference type="ARBA" id="ARBA00023136"/>
    </source>
</evidence>
<dbReference type="InterPro" id="IPR036282">
    <property type="entry name" value="Glutathione-S-Trfase_C_sf"/>
</dbReference>
<gene>
    <name evidence="22" type="ORF">IZO911_LOCUS968</name>
</gene>
<dbReference type="InterPro" id="IPR004045">
    <property type="entry name" value="Glutathione_S-Trfase_N"/>
</dbReference>
<name>A0A813MHQ5_9BILA</name>
<dbReference type="PROSITE" id="PS50404">
    <property type="entry name" value="GST_NTER"/>
    <property type="match status" value="1"/>
</dbReference>
<comment type="subcellular location">
    <subcellularLocation>
        <location evidence="18">Endomembrane system</location>
        <topology evidence="18">Single-pass membrane protein</topology>
    </subcellularLocation>
</comment>
<evidence type="ECO:0000256" key="4">
    <source>
        <dbReference type="ARBA" id="ARBA00019474"/>
    </source>
</evidence>
<evidence type="ECO:0000256" key="1">
    <source>
        <dbReference type="ARBA" id="ARBA00004702"/>
    </source>
</evidence>
<evidence type="ECO:0000256" key="16">
    <source>
        <dbReference type="ARBA" id="ARBA00023931"/>
    </source>
</evidence>
<dbReference type="EC" id="5.3.99.3" evidence="3"/>
<evidence type="ECO:0000256" key="2">
    <source>
        <dbReference type="ARBA" id="ARBA00007409"/>
    </source>
</evidence>
<evidence type="ECO:0000256" key="19">
    <source>
        <dbReference type="SAM" id="MobiDB-lite"/>
    </source>
</evidence>
<dbReference type="Pfam" id="PF13417">
    <property type="entry name" value="GST_N_3"/>
    <property type="match status" value="1"/>
</dbReference>
<dbReference type="CDD" id="cd03197">
    <property type="entry name" value="GST_C_mPGES2"/>
    <property type="match status" value="1"/>
</dbReference>
<protein>
    <recommendedName>
        <fullName evidence="4">Prostaglandin E synthase 2</fullName>
        <ecNumber evidence="3">5.3.99.3</ecNumber>
    </recommendedName>
    <alternativeName>
        <fullName evidence="17">Microsomal prostaglandin E synthase 2</fullName>
    </alternativeName>
</protein>
<proteinExistence type="inferred from homology"/>
<dbReference type="Proteomes" id="UP000663860">
    <property type="component" value="Unassembled WGS sequence"/>
</dbReference>
<evidence type="ECO:0000256" key="7">
    <source>
        <dbReference type="ARBA" id="ARBA00022585"/>
    </source>
</evidence>
<evidence type="ECO:0000256" key="3">
    <source>
        <dbReference type="ARBA" id="ARBA00012203"/>
    </source>
</evidence>
<evidence type="ECO:0000256" key="18">
    <source>
        <dbReference type="ARBA" id="ARBA00037847"/>
    </source>
</evidence>
<keyword evidence="8 20" id="KW-0812">Transmembrane</keyword>
<evidence type="ECO:0000313" key="22">
    <source>
        <dbReference type="EMBL" id="CAF0715649.1"/>
    </source>
</evidence>
<dbReference type="SFLD" id="SFLDG01182">
    <property type="entry name" value="Prostaglandin_E_synthase_like"/>
    <property type="match status" value="1"/>
</dbReference>
<dbReference type="EMBL" id="CAJNOE010000004">
    <property type="protein sequence ID" value="CAF0715649.1"/>
    <property type="molecule type" value="Genomic_DNA"/>
</dbReference>
<keyword evidence="6" id="KW-0444">Lipid biosynthesis</keyword>
<comment type="caution">
    <text evidence="22">The sequence shown here is derived from an EMBL/GenBank/DDBJ whole genome shotgun (WGS) entry which is preliminary data.</text>
</comment>
<evidence type="ECO:0000259" key="21">
    <source>
        <dbReference type="PROSITE" id="PS50404"/>
    </source>
</evidence>
<evidence type="ECO:0000256" key="6">
    <source>
        <dbReference type="ARBA" id="ARBA00022516"/>
    </source>
</evidence>
<dbReference type="UniPathway" id="UPA00662"/>
<feature type="region of interest" description="Disordered" evidence="19">
    <location>
        <begin position="254"/>
        <end position="274"/>
    </location>
</feature>
<keyword evidence="14" id="KW-0413">Isomerase</keyword>
<dbReference type="SFLD" id="SFLDS00019">
    <property type="entry name" value="Glutathione_Transferase_(cytos"/>
    <property type="match status" value="1"/>
</dbReference>
<keyword evidence="12 20" id="KW-0472">Membrane</keyword>
<dbReference type="InterPro" id="IPR040079">
    <property type="entry name" value="Glutathione_S-Trfase"/>
</dbReference>
<keyword evidence="5" id="KW-0644">Prostaglandin metabolism</keyword>
<dbReference type="Gene3D" id="1.20.1050.10">
    <property type="match status" value="1"/>
</dbReference>
<evidence type="ECO:0000256" key="5">
    <source>
        <dbReference type="ARBA" id="ARBA00022501"/>
    </source>
</evidence>